<evidence type="ECO:0000313" key="4">
    <source>
        <dbReference type="Proteomes" id="UP000516444"/>
    </source>
</evidence>
<name>A0A7G1P9Y9_9ACTN</name>
<dbReference type="NCBIfam" id="NF033490">
    <property type="entry name" value="small_SPW0924"/>
    <property type="match status" value="1"/>
</dbReference>
<evidence type="ECO:0000256" key="2">
    <source>
        <dbReference type="SAM" id="Phobius"/>
    </source>
</evidence>
<keyword evidence="4" id="KW-1185">Reference proteome</keyword>
<protein>
    <recommendedName>
        <fullName evidence="5">SPW_0924 family protein</fullName>
    </recommendedName>
</protein>
<gene>
    <name evidence="3" type="ORF">GCM10017557_62200</name>
</gene>
<dbReference type="AlphaFoldDB" id="A0A7G1P9Y9"/>
<organism evidence="3 4">
    <name type="scientific">Streptomyces aurantiacus</name>
    <dbReference type="NCBI Taxonomy" id="47760"/>
    <lineage>
        <taxon>Bacteria</taxon>
        <taxon>Bacillati</taxon>
        <taxon>Actinomycetota</taxon>
        <taxon>Actinomycetes</taxon>
        <taxon>Kitasatosporales</taxon>
        <taxon>Streptomycetaceae</taxon>
        <taxon>Streptomyces</taxon>
        <taxon>Streptomyces aurantiacus group</taxon>
    </lineage>
</organism>
<feature type="transmembrane region" description="Helical" evidence="2">
    <location>
        <begin position="32"/>
        <end position="54"/>
    </location>
</feature>
<proteinExistence type="predicted"/>
<evidence type="ECO:0008006" key="5">
    <source>
        <dbReference type="Google" id="ProtNLM"/>
    </source>
</evidence>
<evidence type="ECO:0000313" key="3">
    <source>
        <dbReference type="EMBL" id="BCL31361.1"/>
    </source>
</evidence>
<feature type="compositionally biased region" description="Polar residues" evidence="1">
    <location>
        <begin position="57"/>
        <end position="73"/>
    </location>
</feature>
<keyword evidence="2" id="KW-1133">Transmembrane helix</keyword>
<reference evidence="3 4" key="1">
    <citation type="journal article" date="2014" name="Int. J. Syst. Evol. Microbiol.">
        <title>Complete genome sequence of Corynebacterium casei LMG S-19264T (=DSM 44701T), isolated from a smear-ripened cheese.</title>
        <authorList>
            <consortium name="US DOE Joint Genome Institute (JGI-PGF)"/>
            <person name="Walter F."/>
            <person name="Albersmeier A."/>
            <person name="Kalinowski J."/>
            <person name="Ruckert C."/>
        </authorList>
    </citation>
    <scope>NUCLEOTIDE SEQUENCE [LARGE SCALE GENOMIC DNA]</scope>
    <source>
        <strain evidence="3 4">JCM 4677</strain>
    </source>
</reference>
<dbReference type="KEGG" id="sgm:GCM10017557_62200"/>
<dbReference type="Proteomes" id="UP000516444">
    <property type="component" value="Chromosome"/>
</dbReference>
<dbReference type="EMBL" id="AP023440">
    <property type="protein sequence ID" value="BCL31361.1"/>
    <property type="molecule type" value="Genomic_DNA"/>
</dbReference>
<keyword evidence="2" id="KW-0472">Membrane</keyword>
<accession>A0A7G1P9Y9</accession>
<sequence length="73" mass="7676">MRDVFSSRPPVATVPDLTLYQFRLCREARMRALIAAATGLAVALALVLTITAMGSPAGSTSPKPLLTTVPSHP</sequence>
<keyword evidence="2" id="KW-0812">Transmembrane</keyword>
<feature type="region of interest" description="Disordered" evidence="1">
    <location>
        <begin position="54"/>
        <end position="73"/>
    </location>
</feature>
<evidence type="ECO:0000256" key="1">
    <source>
        <dbReference type="SAM" id="MobiDB-lite"/>
    </source>
</evidence>
<dbReference type="InterPro" id="IPR048001">
    <property type="entry name" value="SPW_0924-like"/>
</dbReference>